<accession>A0ABV9TBC2</accession>
<keyword evidence="1 4" id="KW-0328">Glycosyltransferase</keyword>
<keyword evidence="2 4" id="KW-0808">Transferase</keyword>
<dbReference type="EC" id="2.4.-.-" evidence="4"/>
<gene>
    <name evidence="4" type="ORF">ACFPDQ_03345</name>
</gene>
<dbReference type="GO" id="GO:0016757">
    <property type="term" value="F:glycosyltransferase activity"/>
    <property type="evidence" value="ECO:0007669"/>
    <property type="project" value="UniProtKB-KW"/>
</dbReference>
<evidence type="ECO:0000259" key="3">
    <source>
        <dbReference type="Pfam" id="PF00535"/>
    </source>
</evidence>
<name>A0ABV9TBC2_9GAMM</name>
<feature type="domain" description="Glycosyltransferase 2-like" evidence="3">
    <location>
        <begin position="13"/>
        <end position="163"/>
    </location>
</feature>
<protein>
    <submittedName>
        <fullName evidence="4">Glycosyltransferase family 2 protein</fullName>
        <ecNumber evidence="4">2.4.-.-</ecNumber>
    </submittedName>
</protein>
<keyword evidence="5" id="KW-1185">Reference proteome</keyword>
<dbReference type="InterPro" id="IPR029044">
    <property type="entry name" value="Nucleotide-diphossugar_trans"/>
</dbReference>
<comment type="caution">
    <text evidence="4">The sequence shown here is derived from an EMBL/GenBank/DDBJ whole genome shotgun (WGS) entry which is preliminary data.</text>
</comment>
<evidence type="ECO:0000313" key="4">
    <source>
        <dbReference type="EMBL" id="MFC4892083.1"/>
    </source>
</evidence>
<sequence>MLNKEIRPEILLSIIIPHYKTYELLIKLLKTIPDKPSIEVIIVDDLSNDSRLKSLEGFFENVKFNLILNDYHSNAGHCRNVGLSLASGKWLFFVDSDDFFLPNFYLSIEPYFYSTYEVVFFMVDSCDTYNVERKTFRGKYVNKIILNYKNNPSIKSELELRYGINSIWNKLISREFLVKNDIVFEEINAANDVMFSTLVGNKMKKYYVSGNSIYMITSRSDSLTKIFSEENFECRLSAHIRKGVFLKKEGIKDPYIIIKLGYLLNLSTLHHSKKINKALSRVKTLNTLRKCDLLFHSQLFSLMLYSLKVYFFRVKRSS</sequence>
<dbReference type="PANTHER" id="PTHR22916:SF51">
    <property type="entry name" value="GLYCOSYLTRANSFERASE EPSH-RELATED"/>
    <property type="match status" value="1"/>
</dbReference>
<reference evidence="5" key="1">
    <citation type="journal article" date="2019" name="Int. J. Syst. Evol. Microbiol.">
        <title>The Global Catalogue of Microorganisms (GCM) 10K type strain sequencing project: providing services to taxonomists for standard genome sequencing and annotation.</title>
        <authorList>
            <consortium name="The Broad Institute Genomics Platform"/>
            <consortium name="The Broad Institute Genome Sequencing Center for Infectious Disease"/>
            <person name="Wu L."/>
            <person name="Ma J."/>
        </authorList>
    </citation>
    <scope>NUCLEOTIDE SEQUENCE [LARGE SCALE GENOMIC DNA]</scope>
    <source>
        <strain evidence="5">CGMCC 1.13718</strain>
    </source>
</reference>
<evidence type="ECO:0000256" key="1">
    <source>
        <dbReference type="ARBA" id="ARBA00022676"/>
    </source>
</evidence>
<dbReference type="PANTHER" id="PTHR22916">
    <property type="entry name" value="GLYCOSYLTRANSFERASE"/>
    <property type="match status" value="1"/>
</dbReference>
<dbReference type="EMBL" id="JBHSJH010000001">
    <property type="protein sequence ID" value="MFC4892083.1"/>
    <property type="molecule type" value="Genomic_DNA"/>
</dbReference>
<dbReference type="RefSeq" id="WP_159240196.1">
    <property type="nucleotide sequence ID" value="NZ_JBHSJH010000001.1"/>
</dbReference>
<dbReference type="SUPFAM" id="SSF53448">
    <property type="entry name" value="Nucleotide-diphospho-sugar transferases"/>
    <property type="match status" value="1"/>
</dbReference>
<dbReference type="Pfam" id="PF00535">
    <property type="entry name" value="Glycos_transf_2"/>
    <property type="match status" value="1"/>
</dbReference>
<dbReference type="Proteomes" id="UP001595926">
    <property type="component" value="Unassembled WGS sequence"/>
</dbReference>
<dbReference type="InterPro" id="IPR001173">
    <property type="entry name" value="Glyco_trans_2-like"/>
</dbReference>
<proteinExistence type="predicted"/>
<dbReference type="CDD" id="cd00761">
    <property type="entry name" value="Glyco_tranf_GTA_type"/>
    <property type="match status" value="1"/>
</dbReference>
<evidence type="ECO:0000256" key="2">
    <source>
        <dbReference type="ARBA" id="ARBA00022679"/>
    </source>
</evidence>
<dbReference type="Gene3D" id="3.90.550.10">
    <property type="entry name" value="Spore Coat Polysaccharide Biosynthesis Protein SpsA, Chain A"/>
    <property type="match status" value="1"/>
</dbReference>
<organism evidence="4 5">
    <name type="scientific">Pseudofrancisella aestuarii</name>
    <dbReference type="NCBI Taxonomy" id="2670347"/>
    <lineage>
        <taxon>Bacteria</taxon>
        <taxon>Pseudomonadati</taxon>
        <taxon>Pseudomonadota</taxon>
        <taxon>Gammaproteobacteria</taxon>
        <taxon>Thiotrichales</taxon>
        <taxon>Francisellaceae</taxon>
        <taxon>Pseudofrancisella</taxon>
    </lineage>
</organism>
<evidence type="ECO:0000313" key="5">
    <source>
        <dbReference type="Proteomes" id="UP001595926"/>
    </source>
</evidence>